<keyword evidence="2" id="KW-1185">Reference proteome</keyword>
<feature type="compositionally biased region" description="Polar residues" evidence="1">
    <location>
        <begin position="285"/>
        <end position="298"/>
    </location>
</feature>
<reference evidence="3" key="1">
    <citation type="submission" date="2025-08" db="UniProtKB">
        <authorList>
            <consortium name="RefSeq"/>
        </authorList>
    </citation>
    <scope>IDENTIFICATION</scope>
    <source>
        <tissue evidence="3">Gonad</tissue>
    </source>
</reference>
<organism evidence="2 3">
    <name type="scientific">Branchiostoma belcheri</name>
    <name type="common">Amphioxus</name>
    <dbReference type="NCBI Taxonomy" id="7741"/>
    <lineage>
        <taxon>Eukaryota</taxon>
        <taxon>Metazoa</taxon>
        <taxon>Chordata</taxon>
        <taxon>Cephalochordata</taxon>
        <taxon>Leptocardii</taxon>
        <taxon>Amphioxiformes</taxon>
        <taxon>Branchiostomatidae</taxon>
        <taxon>Branchiostoma</taxon>
    </lineage>
</organism>
<proteinExistence type="predicted"/>
<evidence type="ECO:0000313" key="3">
    <source>
        <dbReference type="RefSeq" id="XP_019626165.1"/>
    </source>
</evidence>
<evidence type="ECO:0000256" key="1">
    <source>
        <dbReference type="SAM" id="MobiDB-lite"/>
    </source>
</evidence>
<gene>
    <name evidence="3" type="primary">LOC109471316</name>
</gene>
<feature type="compositionally biased region" description="Basic and acidic residues" evidence="1">
    <location>
        <begin position="247"/>
        <end position="271"/>
    </location>
</feature>
<dbReference type="OrthoDB" id="10143159at2759"/>
<dbReference type="GeneID" id="109471316"/>
<dbReference type="Proteomes" id="UP000515135">
    <property type="component" value="Unplaced"/>
</dbReference>
<dbReference type="AlphaFoldDB" id="A0A6P4YAS0"/>
<feature type="compositionally biased region" description="Basic and acidic residues" evidence="1">
    <location>
        <begin position="118"/>
        <end position="133"/>
    </location>
</feature>
<feature type="region of interest" description="Disordered" evidence="1">
    <location>
        <begin position="58"/>
        <end position="427"/>
    </location>
</feature>
<feature type="compositionally biased region" description="Polar residues" evidence="1">
    <location>
        <begin position="92"/>
        <end position="117"/>
    </location>
</feature>
<accession>A0A6P4YAS0</accession>
<evidence type="ECO:0000313" key="2">
    <source>
        <dbReference type="Proteomes" id="UP000515135"/>
    </source>
</evidence>
<feature type="compositionally biased region" description="Polar residues" evidence="1">
    <location>
        <begin position="397"/>
        <end position="410"/>
    </location>
</feature>
<name>A0A6P4YAS0_BRABE</name>
<sequence>MPKLTLLPLSSRPLAAGFAEGKNGDIFGVATPQPLSEEYLYQNVLQPPTVIATGKPHHTYAEIPDDTPIDPYAETSQLENPVYAADLEGPRGTTSNQDPHPQSNKPNEVNDSSSHQSGMEEGKPPEPPPRSDKPSNGSDSDYYPPGAQTTVWNLPVPKGLEVSSSPRHGAASDTLQKVQPPPATIATGNPLPIHHTYAEIPDDTPIDPYAETSQLENPVYAADLEGPRGATSNQDPHPRSNKPNKASRKEERKTTNPPPKSDRPGKGRDYYPPDTTKVVEIPDPLTQNHAYANSNVLSQPRGLGTAPSPHHKASSNTQGLGTEGIGEVEGPNIYLDLNDPSLPPSSEKTPEPRTHTNVNSSQPKRSETEEEEGVNIYLDLNVPPLLPSSEKARDSQTHTNIKSPVPQGSGTEEEDDEGPNIYLDSKI</sequence>
<dbReference type="RefSeq" id="XP_019626165.1">
    <property type="nucleotide sequence ID" value="XM_019770606.1"/>
</dbReference>
<protein>
    <submittedName>
        <fullName evidence="3">Basic salivary proline-rich protein 2-like</fullName>
    </submittedName>
</protein>
<dbReference type="KEGG" id="bbel:109471316"/>